<evidence type="ECO:0000256" key="4">
    <source>
        <dbReference type="ARBA" id="ARBA00022485"/>
    </source>
</evidence>
<dbReference type="GO" id="GO:0005737">
    <property type="term" value="C:cytoplasm"/>
    <property type="evidence" value="ECO:0007669"/>
    <property type="project" value="UniProtKB-SubCell"/>
</dbReference>
<evidence type="ECO:0000313" key="15">
    <source>
        <dbReference type="Proteomes" id="UP001165092"/>
    </source>
</evidence>
<comment type="caution">
    <text evidence="14">The sequence shown here is derived from an EMBL/GenBank/DDBJ whole genome shotgun (WGS) entry which is preliminary data.</text>
</comment>
<evidence type="ECO:0000256" key="3">
    <source>
        <dbReference type="ARBA" id="ARBA00006597"/>
    </source>
</evidence>
<evidence type="ECO:0000256" key="12">
    <source>
        <dbReference type="SAM" id="MobiDB-lite"/>
    </source>
</evidence>
<feature type="region of interest" description="Disordered" evidence="12">
    <location>
        <begin position="1"/>
        <end position="33"/>
    </location>
</feature>
<evidence type="ECO:0000256" key="7">
    <source>
        <dbReference type="ARBA" id="ARBA00023014"/>
    </source>
</evidence>
<comment type="subcellular location">
    <subcellularLocation>
        <location evidence="2">Cytoplasm</location>
    </subcellularLocation>
</comment>
<dbReference type="PANTHER" id="PTHR38839">
    <property type="entry name" value="TRANSCRIPTIONAL REGULATOR WHID-RELATED"/>
    <property type="match status" value="1"/>
</dbReference>
<evidence type="ECO:0000256" key="9">
    <source>
        <dbReference type="ARBA" id="ARBA00023125"/>
    </source>
</evidence>
<evidence type="ECO:0000256" key="6">
    <source>
        <dbReference type="ARBA" id="ARBA00023004"/>
    </source>
</evidence>
<name>A0A9W6P3A9_9ACTN</name>
<keyword evidence="5" id="KW-0479">Metal-binding</keyword>
<sequence length="109" mass="11862">MPPGSGGDPPAYPDTDKENVLNRTDPTPGRAWMTQGLCGRLADNRAWFPDRETPAQTAAAREVCARCPVSASCLAYALDLSSPPRGVWAATTTNQRKDLRARHRFPLTP</sequence>
<dbReference type="InterPro" id="IPR003482">
    <property type="entry name" value="Whib"/>
</dbReference>
<comment type="cofactor">
    <cofactor evidence="1">
        <name>[4Fe-4S] cluster</name>
        <dbReference type="ChEBI" id="CHEBI:49883"/>
    </cofactor>
</comment>
<dbReference type="PROSITE" id="PS51674">
    <property type="entry name" value="4FE4S_WBL"/>
    <property type="match status" value="1"/>
</dbReference>
<organism evidence="14 15">
    <name type="scientific">Nocardiopsis ansamitocini</name>
    <dbReference type="NCBI Taxonomy" id="1670832"/>
    <lineage>
        <taxon>Bacteria</taxon>
        <taxon>Bacillati</taxon>
        <taxon>Actinomycetota</taxon>
        <taxon>Actinomycetes</taxon>
        <taxon>Streptosporangiales</taxon>
        <taxon>Nocardiopsidaceae</taxon>
        <taxon>Nocardiopsis</taxon>
    </lineage>
</organism>
<dbReference type="EMBL" id="BSQG01000001">
    <property type="protein sequence ID" value="GLU46311.1"/>
    <property type="molecule type" value="Genomic_DNA"/>
</dbReference>
<evidence type="ECO:0000259" key="13">
    <source>
        <dbReference type="PROSITE" id="PS51674"/>
    </source>
</evidence>
<evidence type="ECO:0000313" key="14">
    <source>
        <dbReference type="EMBL" id="GLU46311.1"/>
    </source>
</evidence>
<evidence type="ECO:0000256" key="1">
    <source>
        <dbReference type="ARBA" id="ARBA00001966"/>
    </source>
</evidence>
<accession>A0A9W6P3A9</accession>
<keyword evidence="15" id="KW-1185">Reference proteome</keyword>
<dbReference type="GO" id="GO:0051539">
    <property type="term" value="F:4 iron, 4 sulfur cluster binding"/>
    <property type="evidence" value="ECO:0007669"/>
    <property type="project" value="UniProtKB-KW"/>
</dbReference>
<feature type="domain" description="4Fe-4S Wbl-type" evidence="13">
    <location>
        <begin position="37"/>
        <end position="98"/>
    </location>
</feature>
<keyword evidence="10" id="KW-1015">Disulfide bond</keyword>
<dbReference type="GO" id="GO:0046872">
    <property type="term" value="F:metal ion binding"/>
    <property type="evidence" value="ECO:0007669"/>
    <property type="project" value="UniProtKB-KW"/>
</dbReference>
<proteinExistence type="inferred from homology"/>
<dbReference type="AlphaFoldDB" id="A0A9W6P3A9"/>
<comment type="similarity">
    <text evidence="3">Belongs to the WhiB family.</text>
</comment>
<keyword evidence="6" id="KW-0408">Iron</keyword>
<keyword evidence="7" id="KW-0411">Iron-sulfur</keyword>
<evidence type="ECO:0000256" key="8">
    <source>
        <dbReference type="ARBA" id="ARBA00023015"/>
    </source>
</evidence>
<dbReference type="InterPro" id="IPR034768">
    <property type="entry name" value="4FE4S_WBL"/>
</dbReference>
<reference evidence="14" key="1">
    <citation type="submission" date="2023-02" db="EMBL/GenBank/DDBJ databases">
        <title>Nocardiopsis ansamitocini NBRC 112285.</title>
        <authorList>
            <person name="Ichikawa N."/>
            <person name="Sato H."/>
            <person name="Tonouchi N."/>
        </authorList>
    </citation>
    <scope>NUCLEOTIDE SEQUENCE</scope>
    <source>
        <strain evidence="14">NBRC 112285</strain>
    </source>
</reference>
<evidence type="ECO:0000256" key="5">
    <source>
        <dbReference type="ARBA" id="ARBA00022723"/>
    </source>
</evidence>
<dbReference type="GO" id="GO:0045892">
    <property type="term" value="P:negative regulation of DNA-templated transcription"/>
    <property type="evidence" value="ECO:0007669"/>
    <property type="project" value="TreeGrafter"/>
</dbReference>
<evidence type="ECO:0000256" key="2">
    <source>
        <dbReference type="ARBA" id="ARBA00004496"/>
    </source>
</evidence>
<dbReference type="GO" id="GO:0045454">
    <property type="term" value="P:cell redox homeostasis"/>
    <property type="evidence" value="ECO:0007669"/>
    <property type="project" value="TreeGrafter"/>
</dbReference>
<keyword evidence="4" id="KW-0004">4Fe-4S</keyword>
<evidence type="ECO:0000256" key="10">
    <source>
        <dbReference type="ARBA" id="ARBA00023157"/>
    </source>
</evidence>
<evidence type="ECO:0000256" key="11">
    <source>
        <dbReference type="ARBA" id="ARBA00023163"/>
    </source>
</evidence>
<dbReference type="Proteomes" id="UP001165092">
    <property type="component" value="Unassembled WGS sequence"/>
</dbReference>
<keyword evidence="8" id="KW-0805">Transcription regulation</keyword>
<dbReference type="RefSeq" id="WP_285757165.1">
    <property type="nucleotide sequence ID" value="NZ_BSQG01000001.1"/>
</dbReference>
<protein>
    <submittedName>
        <fullName evidence="14">Transcriptional regulator WhiB</fullName>
    </submittedName>
</protein>
<dbReference type="GO" id="GO:0003677">
    <property type="term" value="F:DNA binding"/>
    <property type="evidence" value="ECO:0007669"/>
    <property type="project" value="UniProtKB-KW"/>
</dbReference>
<dbReference type="Pfam" id="PF02467">
    <property type="entry name" value="Whib"/>
    <property type="match status" value="1"/>
</dbReference>
<keyword evidence="11" id="KW-0804">Transcription</keyword>
<dbReference type="GO" id="GO:0047134">
    <property type="term" value="F:protein-disulfide reductase [NAD(P)H] activity"/>
    <property type="evidence" value="ECO:0007669"/>
    <property type="project" value="TreeGrafter"/>
</dbReference>
<keyword evidence="9" id="KW-0238">DNA-binding</keyword>
<gene>
    <name evidence="14" type="primary">whiB</name>
    <name evidence="14" type="ORF">Nans01_06620</name>
</gene>